<feature type="transmembrane region" description="Helical" evidence="1">
    <location>
        <begin position="30"/>
        <end position="49"/>
    </location>
</feature>
<keyword evidence="1" id="KW-0472">Membrane</keyword>
<name>A0A382GGI4_9ZZZZ</name>
<sequence length="59" mass="6343">MDVLSILAIAQPFLLEKISGYIDPGSATAVMAMIIGAVAGAGMTLKLYWFKIKQKISKQ</sequence>
<keyword evidence="1" id="KW-0812">Transmembrane</keyword>
<dbReference type="EMBL" id="UINC01055276">
    <property type="protein sequence ID" value="SVB73962.1"/>
    <property type="molecule type" value="Genomic_DNA"/>
</dbReference>
<dbReference type="AlphaFoldDB" id="A0A382GGI4"/>
<reference evidence="2" key="1">
    <citation type="submission" date="2018-05" db="EMBL/GenBank/DDBJ databases">
        <authorList>
            <person name="Lanie J.A."/>
            <person name="Ng W.-L."/>
            <person name="Kazmierczak K.M."/>
            <person name="Andrzejewski T.M."/>
            <person name="Davidsen T.M."/>
            <person name="Wayne K.J."/>
            <person name="Tettelin H."/>
            <person name="Glass J.I."/>
            <person name="Rusch D."/>
            <person name="Podicherti R."/>
            <person name="Tsui H.-C.T."/>
            <person name="Winkler M.E."/>
        </authorList>
    </citation>
    <scope>NUCLEOTIDE SEQUENCE</scope>
</reference>
<evidence type="ECO:0000256" key="1">
    <source>
        <dbReference type="SAM" id="Phobius"/>
    </source>
</evidence>
<keyword evidence="1" id="KW-1133">Transmembrane helix</keyword>
<organism evidence="2">
    <name type="scientific">marine metagenome</name>
    <dbReference type="NCBI Taxonomy" id="408172"/>
    <lineage>
        <taxon>unclassified sequences</taxon>
        <taxon>metagenomes</taxon>
        <taxon>ecological metagenomes</taxon>
    </lineage>
</organism>
<proteinExistence type="predicted"/>
<protein>
    <submittedName>
        <fullName evidence="2">Uncharacterized protein</fullName>
    </submittedName>
</protein>
<evidence type="ECO:0000313" key="2">
    <source>
        <dbReference type="EMBL" id="SVB73962.1"/>
    </source>
</evidence>
<gene>
    <name evidence="2" type="ORF">METZ01_LOCUS226816</name>
</gene>
<accession>A0A382GGI4</accession>